<evidence type="ECO:0000313" key="1">
    <source>
        <dbReference type="EMBL" id="PFG18880.1"/>
    </source>
</evidence>
<sequence length="90" mass="10086">MFFPNLQVADVARTREFWTALGYSFNETYSAENLPSRDAVDTLVEGVLAGGGAAARPMEDLGFVDTRAFRDLDGHIWEPFFMDAYRFPSA</sequence>
<protein>
    <recommendedName>
        <fullName evidence="3">Glyoxalase-like domain-containing protein</fullName>
    </recommendedName>
</protein>
<dbReference type="AlphaFoldDB" id="A0A2A9CZ35"/>
<proteinExistence type="predicted"/>
<comment type="caution">
    <text evidence="1">The sequence shown here is derived from an EMBL/GenBank/DDBJ whole genome shotgun (WGS) entry which is preliminary data.</text>
</comment>
<gene>
    <name evidence="1" type="ORF">ATL40_0430</name>
</gene>
<evidence type="ECO:0000313" key="2">
    <source>
        <dbReference type="Proteomes" id="UP000224915"/>
    </source>
</evidence>
<evidence type="ECO:0008006" key="3">
    <source>
        <dbReference type="Google" id="ProtNLM"/>
    </source>
</evidence>
<organism evidence="1 2">
    <name type="scientific">Serinibacter salmoneus</name>
    <dbReference type="NCBI Taxonomy" id="556530"/>
    <lineage>
        <taxon>Bacteria</taxon>
        <taxon>Bacillati</taxon>
        <taxon>Actinomycetota</taxon>
        <taxon>Actinomycetes</taxon>
        <taxon>Micrococcales</taxon>
        <taxon>Beutenbergiaceae</taxon>
        <taxon>Serinibacter</taxon>
    </lineage>
</organism>
<dbReference type="Proteomes" id="UP000224915">
    <property type="component" value="Unassembled WGS sequence"/>
</dbReference>
<dbReference type="RefSeq" id="WP_245866611.1">
    <property type="nucleotide sequence ID" value="NZ_PDJD01000001.1"/>
</dbReference>
<dbReference type="InterPro" id="IPR029068">
    <property type="entry name" value="Glyas_Bleomycin-R_OHBP_Dase"/>
</dbReference>
<dbReference type="Gene3D" id="3.10.180.10">
    <property type="entry name" value="2,3-Dihydroxybiphenyl 1,2-Dioxygenase, domain 1"/>
    <property type="match status" value="2"/>
</dbReference>
<accession>A0A2A9CZ35</accession>
<dbReference type="EMBL" id="PDJD01000001">
    <property type="protein sequence ID" value="PFG18880.1"/>
    <property type="molecule type" value="Genomic_DNA"/>
</dbReference>
<dbReference type="SUPFAM" id="SSF54593">
    <property type="entry name" value="Glyoxalase/Bleomycin resistance protein/Dihydroxybiphenyl dioxygenase"/>
    <property type="match status" value="1"/>
</dbReference>
<keyword evidence="2" id="KW-1185">Reference proteome</keyword>
<reference evidence="1 2" key="1">
    <citation type="submission" date="2017-10" db="EMBL/GenBank/DDBJ databases">
        <title>Sequencing the genomes of 1000 actinobacteria strains.</title>
        <authorList>
            <person name="Klenk H.-P."/>
        </authorList>
    </citation>
    <scope>NUCLEOTIDE SEQUENCE [LARGE SCALE GENOMIC DNA]</scope>
    <source>
        <strain evidence="1 2">DSM 21801</strain>
    </source>
</reference>
<name>A0A2A9CZ35_9MICO</name>